<dbReference type="OrthoDB" id="5241249at2"/>
<keyword evidence="1" id="KW-0808">Transferase</keyword>
<keyword evidence="2" id="KW-0418">Kinase</keyword>
<evidence type="ECO:0000313" key="7">
    <source>
        <dbReference type="Proteomes" id="UP000294071"/>
    </source>
</evidence>
<name>A0A4Q2RY94_9ACTN</name>
<keyword evidence="7" id="KW-1185">Reference proteome</keyword>
<dbReference type="Gene3D" id="3.30.450.40">
    <property type="match status" value="1"/>
</dbReference>
<dbReference type="InterPro" id="IPR003594">
    <property type="entry name" value="HATPase_dom"/>
</dbReference>
<dbReference type="AlphaFoldDB" id="A0A4Q2RY94"/>
<evidence type="ECO:0000313" key="6">
    <source>
        <dbReference type="EMBL" id="RYB94251.1"/>
    </source>
</evidence>
<dbReference type="RefSeq" id="WP_129399604.1">
    <property type="nucleotide sequence ID" value="NZ_SDWT01000001.1"/>
</dbReference>
<evidence type="ECO:0000259" key="5">
    <source>
        <dbReference type="SMART" id="SM00387"/>
    </source>
</evidence>
<dbReference type="Gene3D" id="3.30.565.10">
    <property type="entry name" value="Histidine kinase-like ATPase, C-terminal domain"/>
    <property type="match status" value="1"/>
</dbReference>
<dbReference type="SUPFAM" id="SSF55874">
    <property type="entry name" value="ATPase domain of HSP90 chaperone/DNA topoisomerase II/histidine kinase"/>
    <property type="match status" value="1"/>
</dbReference>
<dbReference type="GO" id="GO:0016020">
    <property type="term" value="C:membrane"/>
    <property type="evidence" value="ECO:0007669"/>
    <property type="project" value="InterPro"/>
</dbReference>
<feature type="region of interest" description="Disordered" evidence="4">
    <location>
        <begin position="498"/>
        <end position="562"/>
    </location>
</feature>
<dbReference type="PANTHER" id="PTHR24421">
    <property type="entry name" value="NITRATE/NITRITE SENSOR PROTEIN NARX-RELATED"/>
    <property type="match status" value="1"/>
</dbReference>
<feature type="domain" description="Histidine kinase/HSP90-like ATPase" evidence="5">
    <location>
        <begin position="423"/>
        <end position="515"/>
    </location>
</feature>
<comment type="caution">
    <text evidence="6">The sequence shown here is derived from an EMBL/GenBank/DDBJ whole genome shotgun (WGS) entry which is preliminary data.</text>
</comment>
<proteinExistence type="predicted"/>
<feature type="compositionally biased region" description="Polar residues" evidence="4">
    <location>
        <begin position="544"/>
        <end position="555"/>
    </location>
</feature>
<dbReference type="Pfam" id="PF02518">
    <property type="entry name" value="HATPase_c"/>
    <property type="match status" value="1"/>
</dbReference>
<evidence type="ECO:0000256" key="1">
    <source>
        <dbReference type="ARBA" id="ARBA00022679"/>
    </source>
</evidence>
<gene>
    <name evidence="6" type="ORF">EUA93_07785</name>
</gene>
<protein>
    <recommendedName>
        <fullName evidence="5">Histidine kinase/HSP90-like ATPase domain-containing protein</fullName>
    </recommendedName>
</protein>
<dbReference type="InterPro" id="IPR029016">
    <property type="entry name" value="GAF-like_dom_sf"/>
</dbReference>
<accession>A0A4Q2RY94</accession>
<dbReference type="GO" id="GO:0046983">
    <property type="term" value="F:protein dimerization activity"/>
    <property type="evidence" value="ECO:0007669"/>
    <property type="project" value="InterPro"/>
</dbReference>
<dbReference type="CDD" id="cd16917">
    <property type="entry name" value="HATPase_UhpB-NarQ-NarX-like"/>
    <property type="match status" value="1"/>
</dbReference>
<evidence type="ECO:0000256" key="3">
    <source>
        <dbReference type="ARBA" id="ARBA00023012"/>
    </source>
</evidence>
<feature type="compositionally biased region" description="Low complexity" evidence="4">
    <location>
        <begin position="523"/>
        <end position="543"/>
    </location>
</feature>
<dbReference type="InterPro" id="IPR036890">
    <property type="entry name" value="HATPase_C_sf"/>
</dbReference>
<dbReference type="GO" id="GO:0000155">
    <property type="term" value="F:phosphorelay sensor kinase activity"/>
    <property type="evidence" value="ECO:0007669"/>
    <property type="project" value="InterPro"/>
</dbReference>
<dbReference type="SMART" id="SM00387">
    <property type="entry name" value="HATPase_c"/>
    <property type="match status" value="1"/>
</dbReference>
<evidence type="ECO:0000256" key="4">
    <source>
        <dbReference type="SAM" id="MobiDB-lite"/>
    </source>
</evidence>
<reference evidence="6 7" key="1">
    <citation type="submission" date="2019-01" db="EMBL/GenBank/DDBJ databases">
        <title>Novel species of Nocardioides.</title>
        <authorList>
            <person name="Liu Q."/>
            <person name="Xin Y.-H."/>
        </authorList>
    </citation>
    <scope>NUCLEOTIDE SEQUENCE [LARGE SCALE GENOMIC DNA]</scope>
    <source>
        <strain evidence="6 7">CGMCC 4.6882</strain>
    </source>
</reference>
<dbReference type="InterPro" id="IPR050482">
    <property type="entry name" value="Sensor_HK_TwoCompSys"/>
</dbReference>
<sequence length="562" mass="59475">MVFSGDPAQRRTDLLSVVSVLDIDTVLQRAATIAAERTRAGAVVLTVVDEVLPGTGPWAQPIEPVEHARGIGPDEARALRARIGSAGLQGEPGGRPEHDVVRLIDPDGGGEVLRVPVIVGGCLFADLLLLSPPEGGFAEEDVASISVLGRVAGVAVRNAQSYSFNDRRREVLELVAAVEQSIEPPFELDEPYARIAAAAQRIASARTAAVVSTTSRSVDVSGTAGIVDEVLTETLDRLADRLRVAQDLDVDLVVRAGPHTAWGIPLRPDLARPGVVLLVLEQSHGRLTGDDRSLMSGFVRHAALILDHAVLQGERQHAMVAADRDRIARDLHDVVIQQLYATALKLRAGIRTDGDPGGHRADAVREIGDSIRDVRGAVFQLEQRRTGSLRGDVLGMTREYEKALGFVPIVRTWGAVDSRVPLALGDQASVVLREVLSNCARHARATRCEVDLGVDESGWFSLVVADDGRGIPADAVPGSGLRNLRLRAETLGGELVVEPADPHGTRVSWRVPLGAQPSPEPDPAGGSSVDDDGSASAGATGSDQSHSAATVSSSQDRADTTR</sequence>
<dbReference type="PANTHER" id="PTHR24421:SF56">
    <property type="entry name" value="OXYGEN SENSOR HISTIDINE KINASE RESPONSE REGULATOR DOST"/>
    <property type="match status" value="1"/>
</dbReference>
<dbReference type="EMBL" id="SDWT01000001">
    <property type="protein sequence ID" value="RYB94251.1"/>
    <property type="molecule type" value="Genomic_DNA"/>
</dbReference>
<organism evidence="6 7">
    <name type="scientific">Nocardioides oleivorans</name>
    <dbReference type="NCBI Taxonomy" id="273676"/>
    <lineage>
        <taxon>Bacteria</taxon>
        <taxon>Bacillati</taxon>
        <taxon>Actinomycetota</taxon>
        <taxon>Actinomycetes</taxon>
        <taxon>Propionibacteriales</taxon>
        <taxon>Nocardioidaceae</taxon>
        <taxon>Nocardioides</taxon>
    </lineage>
</organism>
<dbReference type="Pfam" id="PF07730">
    <property type="entry name" value="HisKA_3"/>
    <property type="match status" value="1"/>
</dbReference>
<dbReference type="SUPFAM" id="SSF55781">
    <property type="entry name" value="GAF domain-like"/>
    <property type="match status" value="2"/>
</dbReference>
<dbReference type="Proteomes" id="UP000294071">
    <property type="component" value="Unassembled WGS sequence"/>
</dbReference>
<dbReference type="Gene3D" id="1.20.5.1930">
    <property type="match status" value="1"/>
</dbReference>
<evidence type="ECO:0000256" key="2">
    <source>
        <dbReference type="ARBA" id="ARBA00022777"/>
    </source>
</evidence>
<keyword evidence="3" id="KW-0902">Two-component regulatory system</keyword>
<dbReference type="InterPro" id="IPR011712">
    <property type="entry name" value="Sig_transdc_His_kin_sub3_dim/P"/>
</dbReference>